<keyword evidence="2" id="KW-0808">Transferase</keyword>
<dbReference type="InterPro" id="IPR016181">
    <property type="entry name" value="Acyl_CoA_acyltransferase"/>
</dbReference>
<dbReference type="AlphaFoldDB" id="A0A4Z0GN33"/>
<reference evidence="2 3" key="1">
    <citation type="journal article" date="2015" name="Int. J. Syst. Evol. Microbiol.">
        <title>Sporolactobacillus shoreae sp. nov. and Sporolactobacillus spathodeae sp. nov., two spore-forming lactic acid bacteria isolated from tree barks in Thailand.</title>
        <authorList>
            <person name="Thamacharoensuk T."/>
            <person name="Kitahara M."/>
            <person name="Ohkuma M."/>
            <person name="Thongchul N."/>
            <person name="Tanasupawat S."/>
        </authorList>
    </citation>
    <scope>NUCLEOTIDE SEQUENCE [LARGE SCALE GENOMIC DNA]</scope>
    <source>
        <strain evidence="2 3">BK92</strain>
    </source>
</reference>
<keyword evidence="3" id="KW-1185">Reference proteome</keyword>
<name>A0A4Z0GN33_9BACL</name>
<dbReference type="RefSeq" id="WP_135348368.1">
    <property type="nucleotide sequence ID" value="NZ_SRJD01000008.1"/>
</dbReference>
<dbReference type="InterPro" id="IPR000182">
    <property type="entry name" value="GNAT_dom"/>
</dbReference>
<proteinExistence type="predicted"/>
<accession>A0A4Z0GN33</accession>
<evidence type="ECO:0000259" key="1">
    <source>
        <dbReference type="PROSITE" id="PS51186"/>
    </source>
</evidence>
<evidence type="ECO:0000313" key="3">
    <source>
        <dbReference type="Proteomes" id="UP000298347"/>
    </source>
</evidence>
<dbReference type="Pfam" id="PF00583">
    <property type="entry name" value="Acetyltransf_1"/>
    <property type="match status" value="1"/>
</dbReference>
<feature type="domain" description="N-acetyltransferase" evidence="1">
    <location>
        <begin position="15"/>
        <end position="181"/>
    </location>
</feature>
<gene>
    <name evidence="2" type="ORF">E4665_08515</name>
</gene>
<comment type="caution">
    <text evidence="2">The sequence shown here is derived from an EMBL/GenBank/DDBJ whole genome shotgun (WGS) entry which is preliminary data.</text>
</comment>
<evidence type="ECO:0000313" key="2">
    <source>
        <dbReference type="EMBL" id="TGA98280.1"/>
    </source>
</evidence>
<dbReference type="PROSITE" id="PS51186">
    <property type="entry name" value="GNAT"/>
    <property type="match status" value="1"/>
</dbReference>
<dbReference type="PANTHER" id="PTHR43415">
    <property type="entry name" value="SPERMIDINE N(1)-ACETYLTRANSFERASE"/>
    <property type="match status" value="1"/>
</dbReference>
<dbReference type="SUPFAM" id="SSF55729">
    <property type="entry name" value="Acyl-CoA N-acyltransferases (Nat)"/>
    <property type="match status" value="1"/>
</dbReference>
<dbReference type="GO" id="GO:0016747">
    <property type="term" value="F:acyltransferase activity, transferring groups other than amino-acyl groups"/>
    <property type="evidence" value="ECO:0007669"/>
    <property type="project" value="InterPro"/>
</dbReference>
<dbReference type="EMBL" id="SRJD01000008">
    <property type="protein sequence ID" value="TGA98280.1"/>
    <property type="molecule type" value="Genomic_DNA"/>
</dbReference>
<dbReference type="OrthoDB" id="948250at2"/>
<organism evidence="2 3">
    <name type="scientific">Sporolactobacillus shoreae</name>
    <dbReference type="NCBI Taxonomy" id="1465501"/>
    <lineage>
        <taxon>Bacteria</taxon>
        <taxon>Bacillati</taxon>
        <taxon>Bacillota</taxon>
        <taxon>Bacilli</taxon>
        <taxon>Bacillales</taxon>
        <taxon>Sporolactobacillaceae</taxon>
        <taxon>Sporolactobacillus</taxon>
    </lineage>
</organism>
<protein>
    <submittedName>
        <fullName evidence="2">GNAT family N-acetyltransferase</fullName>
    </submittedName>
</protein>
<dbReference type="PANTHER" id="PTHR43415:SF3">
    <property type="entry name" value="GNAT-FAMILY ACETYLTRANSFERASE"/>
    <property type="match status" value="1"/>
</dbReference>
<dbReference type="Gene3D" id="3.40.630.30">
    <property type="match status" value="1"/>
</dbReference>
<dbReference type="CDD" id="cd04301">
    <property type="entry name" value="NAT_SF"/>
    <property type="match status" value="1"/>
</dbReference>
<dbReference type="Proteomes" id="UP000298347">
    <property type="component" value="Unassembled WGS sequence"/>
</dbReference>
<sequence>MMIKQKAFNVNGIGYIIRSASPKDAKYLSKVRVQIDGETQNMDREPGEAFLDTKEFINLIERDTENNHYLFLVALVNDTLVGFSRCEGNPLKRLAHKVEFGVCVLKQYWGLRIGTNLLEESIAWAESNEIKKMTLNVLETNEKAIKLYQKYGFEIEGILKKDKLLSDGRFYNTIVMGRLGGFN</sequence>